<dbReference type="NCBIfam" id="TIGR02532">
    <property type="entry name" value="IV_pilin_GFxxxE"/>
    <property type="match status" value="1"/>
</dbReference>
<evidence type="ECO:0000259" key="2">
    <source>
        <dbReference type="Pfam" id="PF07596"/>
    </source>
</evidence>
<dbReference type="SUPFAM" id="SSF54523">
    <property type="entry name" value="Pili subunits"/>
    <property type="match status" value="1"/>
</dbReference>
<comment type="caution">
    <text evidence="3">The sequence shown here is derived from an EMBL/GenBank/DDBJ whole genome shotgun (WGS) entry which is preliminary data.</text>
</comment>
<evidence type="ECO:0000256" key="1">
    <source>
        <dbReference type="SAM" id="MobiDB-lite"/>
    </source>
</evidence>
<dbReference type="Proteomes" id="UP000036367">
    <property type="component" value="Unassembled WGS sequence"/>
</dbReference>
<dbReference type="Gene3D" id="3.30.700.10">
    <property type="entry name" value="Glycoprotein, Type 4 Pilin"/>
    <property type="match status" value="1"/>
</dbReference>
<evidence type="ECO:0000313" key="4">
    <source>
        <dbReference type="Proteomes" id="UP000036367"/>
    </source>
</evidence>
<gene>
    <name evidence="3" type="ORF">RISK_000843</name>
</gene>
<feature type="domain" description="DUF1559" evidence="2">
    <location>
        <begin position="40"/>
        <end position="376"/>
    </location>
</feature>
<dbReference type="Pfam" id="PF07963">
    <property type="entry name" value="N_methyl"/>
    <property type="match status" value="1"/>
</dbReference>
<dbReference type="InterPro" id="IPR045584">
    <property type="entry name" value="Pilin-like"/>
</dbReference>
<proteinExistence type="predicted"/>
<keyword evidence="4" id="KW-1185">Reference proteome</keyword>
<dbReference type="NCBIfam" id="TIGR04294">
    <property type="entry name" value="pre_pil_HX9DG"/>
    <property type="match status" value="1"/>
</dbReference>
<reference evidence="3" key="1">
    <citation type="submission" date="2015-05" db="EMBL/GenBank/DDBJ databases">
        <title>Permanent draft genome of Rhodopirellula islandicus K833.</title>
        <authorList>
            <person name="Kizina J."/>
            <person name="Richter M."/>
            <person name="Glockner F.O."/>
            <person name="Harder J."/>
        </authorList>
    </citation>
    <scope>NUCLEOTIDE SEQUENCE [LARGE SCALE GENOMIC DNA]</scope>
    <source>
        <strain evidence="3">K833</strain>
    </source>
</reference>
<feature type="compositionally biased region" description="Gly residues" evidence="1">
    <location>
        <begin position="136"/>
        <end position="146"/>
    </location>
</feature>
<sequence>MEFFVMLKSPPQRSGFTLVELLVVIAIIGVLVGLLLPAVQAAREAARRMSCSNNFKQIGLAIHNYHSAYNQLPIHGGGTNDPYSANIWRPSEVSNNGRLSWLVGLTPFIEQQGLWEMISNPLNEDSRGAIPPAASGNGGVSGGATRNGGPFSSMGPTPDEILYTPWVTQMPTFRCPSDPGVGLPSLGRTNYAANLGDSAERAHQGDWNNSAPIGYGNINTTLATEIQGAGRGFFTVHKSRRFRDVLDGLSNTVAAGEIATDLGDKDVRTSPLSRGWSFVRQYPPSDCNNLVDPTRPQFWDASQNTVGGVNGRGFRWAEHLPNFSGFFTAQPPNSPICNEQNAGNSGWYSASSRHQGGVHVLMGDGAVKFMTDSIDAGNQNHLSVNAYRTPGAKSPYGVWGALGTRAAKEVIEEAF</sequence>
<dbReference type="InterPro" id="IPR012902">
    <property type="entry name" value="N_methyl_site"/>
</dbReference>
<dbReference type="PROSITE" id="PS00409">
    <property type="entry name" value="PROKAR_NTER_METHYL"/>
    <property type="match status" value="1"/>
</dbReference>
<protein>
    <recommendedName>
        <fullName evidence="2">DUF1559 domain-containing protein</fullName>
    </recommendedName>
</protein>
<dbReference type="AlphaFoldDB" id="A0A0J1BKK5"/>
<dbReference type="PANTHER" id="PTHR30093:SF2">
    <property type="entry name" value="TYPE II SECRETION SYSTEM PROTEIN H"/>
    <property type="match status" value="1"/>
</dbReference>
<feature type="region of interest" description="Disordered" evidence="1">
    <location>
        <begin position="134"/>
        <end position="153"/>
    </location>
</feature>
<dbReference type="PATRIC" id="fig|595434.4.peg.814"/>
<evidence type="ECO:0000313" key="3">
    <source>
        <dbReference type="EMBL" id="KLU07042.1"/>
    </source>
</evidence>
<name>A0A0J1BKK5_RHOIS</name>
<dbReference type="PANTHER" id="PTHR30093">
    <property type="entry name" value="GENERAL SECRETION PATHWAY PROTEIN G"/>
    <property type="match status" value="1"/>
</dbReference>
<dbReference type="InterPro" id="IPR011453">
    <property type="entry name" value="DUF1559"/>
</dbReference>
<dbReference type="Pfam" id="PF07596">
    <property type="entry name" value="SBP_bac_10"/>
    <property type="match status" value="1"/>
</dbReference>
<dbReference type="InterPro" id="IPR027558">
    <property type="entry name" value="Pre_pil_HX9DG_C"/>
</dbReference>
<accession>A0A0J1BKK5</accession>
<organism evidence="3 4">
    <name type="scientific">Rhodopirellula islandica</name>
    <dbReference type="NCBI Taxonomy" id="595434"/>
    <lineage>
        <taxon>Bacteria</taxon>
        <taxon>Pseudomonadati</taxon>
        <taxon>Planctomycetota</taxon>
        <taxon>Planctomycetia</taxon>
        <taxon>Pirellulales</taxon>
        <taxon>Pirellulaceae</taxon>
        <taxon>Rhodopirellula</taxon>
    </lineage>
</organism>
<dbReference type="EMBL" id="LECT01000007">
    <property type="protein sequence ID" value="KLU07042.1"/>
    <property type="molecule type" value="Genomic_DNA"/>
</dbReference>
<dbReference type="STRING" id="595434.RISK_000843"/>